<gene>
    <name evidence="2" type="ORF">L9G74_12150</name>
</gene>
<dbReference type="InterPro" id="IPR011990">
    <property type="entry name" value="TPR-like_helical_dom_sf"/>
</dbReference>
<protein>
    <recommendedName>
        <fullName evidence="4">Sel1 repeat family protein</fullName>
    </recommendedName>
</protein>
<proteinExistence type="predicted"/>
<reference evidence="3" key="2">
    <citation type="submission" date="2023-07" db="EMBL/GenBank/DDBJ databases">
        <title>Shewanella mangrovi sp. nov., an acetaldehyde- degrading bacterium isolated from mangrove sediment.</title>
        <authorList>
            <person name="Liu Y."/>
        </authorList>
    </citation>
    <scope>NUCLEOTIDE SEQUENCE [LARGE SCALE GENOMIC DNA]</scope>
    <source>
        <strain evidence="3">C32</strain>
    </source>
</reference>
<dbReference type="SUPFAM" id="SSF81901">
    <property type="entry name" value="HCP-like"/>
    <property type="match status" value="1"/>
</dbReference>
<accession>A0ABT2FMF0</accession>
<keyword evidence="3" id="KW-1185">Reference proteome</keyword>
<feature type="transmembrane region" description="Helical" evidence="1">
    <location>
        <begin position="76"/>
        <end position="95"/>
    </location>
</feature>
<evidence type="ECO:0008006" key="4">
    <source>
        <dbReference type="Google" id="ProtNLM"/>
    </source>
</evidence>
<evidence type="ECO:0000313" key="3">
    <source>
        <dbReference type="Proteomes" id="UP001201549"/>
    </source>
</evidence>
<sequence>MQYQRAELEQAYIKLVKEERPILALLGAIIGFVLAAVLMRYIETHAIISRGMAWIVFPAIIGLFARYVGRLYSSSARIPTTIIASLGYLALGMWLNVNASWFIGLPVAAIIVHLTSKKALTELEEQAISEHDLQPFQVTTAPRWQKMGLPLLFAVMLCGGCYFYQVHADKACLANIEADDYESVLTSCQLSPFDSILHWDNTQEAISAYKFGNYDAPSAEALAIKSKAESGSPQFQQIWWIVVDTIYRDADSLSKEYVGSAEFEHEATKWRQQAALYGNTSALKQELTRYQALSDKVVETRFKRQALSFAEQLKAADMPESDKLDIAANKLISNDDINAQYQQRLNDLDALNLDDLSNLLFAVEEGSYNYYISDFNADLPASSYYSGSINVTATEPQQIAVLQQLATKFEDADAAYKLFFKLAKADATRALEYLRQAAKHNHVKGAETLGTLMFCQHNEIEGRHWLDKAAKLGSETAQAQLQQLRTTGKLTQCR</sequence>
<evidence type="ECO:0000313" key="2">
    <source>
        <dbReference type="EMBL" id="MCS4557196.1"/>
    </source>
</evidence>
<dbReference type="RefSeq" id="WP_238896671.1">
    <property type="nucleotide sequence ID" value="NZ_JAKOGG010000007.1"/>
</dbReference>
<evidence type="ECO:0000256" key="1">
    <source>
        <dbReference type="SAM" id="Phobius"/>
    </source>
</evidence>
<keyword evidence="1" id="KW-1133">Transmembrane helix</keyword>
<dbReference type="EMBL" id="JAKOGG010000007">
    <property type="protein sequence ID" value="MCS4557196.1"/>
    <property type="molecule type" value="Genomic_DNA"/>
</dbReference>
<organism evidence="2 3">
    <name type="scientific">Shewanella electrica</name>
    <dbReference type="NCBI Taxonomy" id="515560"/>
    <lineage>
        <taxon>Bacteria</taxon>
        <taxon>Pseudomonadati</taxon>
        <taxon>Pseudomonadota</taxon>
        <taxon>Gammaproteobacteria</taxon>
        <taxon>Alteromonadales</taxon>
        <taxon>Shewanellaceae</taxon>
        <taxon>Shewanella</taxon>
    </lineage>
</organism>
<keyword evidence="1" id="KW-0472">Membrane</keyword>
<dbReference type="Gene3D" id="1.25.40.10">
    <property type="entry name" value="Tetratricopeptide repeat domain"/>
    <property type="match status" value="1"/>
</dbReference>
<keyword evidence="1" id="KW-0812">Transmembrane</keyword>
<dbReference type="Proteomes" id="UP001201549">
    <property type="component" value="Unassembled WGS sequence"/>
</dbReference>
<feature type="transmembrane region" description="Helical" evidence="1">
    <location>
        <begin position="21"/>
        <end position="42"/>
    </location>
</feature>
<name>A0ABT2FMF0_9GAMM</name>
<comment type="caution">
    <text evidence="2">The sequence shown here is derived from an EMBL/GenBank/DDBJ whole genome shotgun (WGS) entry which is preliminary data.</text>
</comment>
<reference evidence="2 3" key="1">
    <citation type="submission" date="2022-02" db="EMBL/GenBank/DDBJ databases">
        <authorList>
            <person name="Zhuang L."/>
        </authorList>
    </citation>
    <scope>NUCLEOTIDE SEQUENCE [LARGE SCALE GENOMIC DNA]</scope>
    <source>
        <strain evidence="2 3">C32</strain>
    </source>
</reference>
<feature type="transmembrane region" description="Helical" evidence="1">
    <location>
        <begin position="48"/>
        <end position="69"/>
    </location>
</feature>